<proteinExistence type="inferred from homology"/>
<organism evidence="20 21">
    <name type="scientific">Synaphobranchus kaupii</name>
    <name type="common">Kaup's arrowtooth eel</name>
    <dbReference type="NCBI Taxonomy" id="118154"/>
    <lineage>
        <taxon>Eukaryota</taxon>
        <taxon>Metazoa</taxon>
        <taxon>Chordata</taxon>
        <taxon>Craniata</taxon>
        <taxon>Vertebrata</taxon>
        <taxon>Euteleostomi</taxon>
        <taxon>Actinopterygii</taxon>
        <taxon>Neopterygii</taxon>
        <taxon>Teleostei</taxon>
        <taxon>Anguilliformes</taxon>
        <taxon>Synaphobranchidae</taxon>
        <taxon>Synaphobranchus</taxon>
    </lineage>
</organism>
<evidence type="ECO:0000256" key="4">
    <source>
        <dbReference type="ARBA" id="ARBA00022475"/>
    </source>
</evidence>
<evidence type="ECO:0000256" key="8">
    <source>
        <dbReference type="ARBA" id="ARBA00022889"/>
    </source>
</evidence>
<feature type="domain" description="Ig-like" evidence="18">
    <location>
        <begin position="39"/>
        <end position="131"/>
    </location>
</feature>
<name>A0A9Q1FHJ4_SYNKA</name>
<keyword evidence="12" id="KW-0325">Glycoprotein</keyword>
<evidence type="ECO:0000256" key="7">
    <source>
        <dbReference type="ARBA" id="ARBA00022737"/>
    </source>
</evidence>
<evidence type="ECO:0000256" key="11">
    <source>
        <dbReference type="ARBA" id="ARBA00023157"/>
    </source>
</evidence>
<dbReference type="SUPFAM" id="SSF48726">
    <property type="entry name" value="Immunoglobulin"/>
    <property type="match status" value="6"/>
</dbReference>
<evidence type="ECO:0000256" key="17">
    <source>
        <dbReference type="SAM" id="MobiDB-lite"/>
    </source>
</evidence>
<dbReference type="InterPro" id="IPR003598">
    <property type="entry name" value="Ig_sub2"/>
</dbReference>
<feature type="domain" description="Fibronectin type-III" evidence="19">
    <location>
        <begin position="937"/>
        <end position="1034"/>
    </location>
</feature>
<dbReference type="Pfam" id="PF00047">
    <property type="entry name" value="ig"/>
    <property type="match status" value="2"/>
</dbReference>
<dbReference type="SMART" id="SM00409">
    <property type="entry name" value="IG"/>
    <property type="match status" value="6"/>
</dbReference>
<dbReference type="InterPro" id="IPR036179">
    <property type="entry name" value="Ig-like_dom_sf"/>
</dbReference>
<dbReference type="Gene3D" id="2.60.40.10">
    <property type="entry name" value="Immunoglobulins"/>
    <property type="match status" value="10"/>
</dbReference>
<keyword evidence="10" id="KW-0472">Membrane</keyword>
<evidence type="ECO:0000256" key="15">
    <source>
        <dbReference type="ARBA" id="ARBA00060042"/>
    </source>
</evidence>
<evidence type="ECO:0000256" key="9">
    <source>
        <dbReference type="ARBA" id="ARBA00022989"/>
    </source>
</evidence>
<dbReference type="InterPro" id="IPR007110">
    <property type="entry name" value="Ig-like_dom"/>
</dbReference>
<dbReference type="SMART" id="SM00408">
    <property type="entry name" value="IGc2"/>
    <property type="match status" value="5"/>
</dbReference>
<dbReference type="GO" id="GO:0098609">
    <property type="term" value="P:cell-cell adhesion"/>
    <property type="evidence" value="ECO:0007669"/>
    <property type="project" value="TreeGrafter"/>
</dbReference>
<gene>
    <name evidence="20" type="ORF">SKAU_G00154090</name>
</gene>
<comment type="caution">
    <text evidence="20">The sequence shown here is derived from an EMBL/GenBank/DDBJ whole genome shotgun (WGS) entry which is preliminary data.</text>
</comment>
<evidence type="ECO:0000256" key="5">
    <source>
        <dbReference type="ARBA" id="ARBA00022692"/>
    </source>
</evidence>
<evidence type="ECO:0000256" key="16">
    <source>
        <dbReference type="ARBA" id="ARBA00074488"/>
    </source>
</evidence>
<dbReference type="PANTHER" id="PTHR44170">
    <property type="entry name" value="PROTEIN SIDEKICK"/>
    <property type="match status" value="1"/>
</dbReference>
<dbReference type="PROSITE" id="PS50835">
    <property type="entry name" value="IG_LIKE"/>
    <property type="match status" value="6"/>
</dbReference>
<dbReference type="GO" id="GO:0030426">
    <property type="term" value="C:growth cone"/>
    <property type="evidence" value="ECO:0007669"/>
    <property type="project" value="UniProtKB-SubCell"/>
</dbReference>
<feature type="compositionally biased region" description="Basic and acidic residues" evidence="17">
    <location>
        <begin position="872"/>
        <end position="889"/>
    </location>
</feature>
<evidence type="ECO:0000256" key="14">
    <source>
        <dbReference type="ARBA" id="ARBA00023319"/>
    </source>
</evidence>
<evidence type="ECO:0000313" key="20">
    <source>
        <dbReference type="EMBL" id="KAJ8358884.1"/>
    </source>
</evidence>
<evidence type="ECO:0000256" key="3">
    <source>
        <dbReference type="ARBA" id="ARBA00008588"/>
    </source>
</evidence>
<keyword evidence="8" id="KW-0130">Cell adhesion</keyword>
<dbReference type="FunFam" id="2.60.40.10:FF:000005">
    <property type="entry name" value="Neuronal cell adhesion molecule"/>
    <property type="match status" value="1"/>
</dbReference>
<comment type="similarity">
    <text evidence="3">Belongs to the immunoglobulin superfamily. L1/neurofascin/NgCAM family.</text>
</comment>
<dbReference type="FunFam" id="2.60.40.10:FF:000078">
    <property type="entry name" value="Neuronal cell adhesion molecule"/>
    <property type="match status" value="1"/>
</dbReference>
<feature type="region of interest" description="Disordered" evidence="17">
    <location>
        <begin position="860"/>
        <end position="889"/>
    </location>
</feature>
<feature type="domain" description="Fibronectin type-III" evidence="19">
    <location>
        <begin position="712"/>
        <end position="806"/>
    </location>
</feature>
<dbReference type="InterPro" id="IPR003599">
    <property type="entry name" value="Ig_sub"/>
</dbReference>
<keyword evidence="13" id="KW-0966">Cell projection</keyword>
<dbReference type="Pfam" id="PF00041">
    <property type="entry name" value="fn3"/>
    <property type="match status" value="3"/>
</dbReference>
<feature type="region of interest" description="Disordered" evidence="17">
    <location>
        <begin position="915"/>
        <end position="946"/>
    </location>
</feature>
<dbReference type="PROSITE" id="PS50853">
    <property type="entry name" value="FN3"/>
    <property type="match status" value="4"/>
</dbReference>
<evidence type="ECO:0000259" key="19">
    <source>
        <dbReference type="PROSITE" id="PS50853"/>
    </source>
</evidence>
<feature type="domain" description="Ig-like" evidence="18">
    <location>
        <begin position="520"/>
        <end position="603"/>
    </location>
</feature>
<dbReference type="CDD" id="cd00063">
    <property type="entry name" value="FN3"/>
    <property type="match status" value="4"/>
</dbReference>
<dbReference type="FunFam" id="2.60.40.10:FF:000057">
    <property type="entry name" value="neural cell adhesion molecule L1"/>
    <property type="match status" value="1"/>
</dbReference>
<dbReference type="OrthoDB" id="6244967at2759"/>
<dbReference type="EMBL" id="JAINUF010000005">
    <property type="protein sequence ID" value="KAJ8358884.1"/>
    <property type="molecule type" value="Genomic_DNA"/>
</dbReference>
<evidence type="ECO:0000256" key="13">
    <source>
        <dbReference type="ARBA" id="ARBA00023273"/>
    </source>
</evidence>
<dbReference type="InterPro" id="IPR013151">
    <property type="entry name" value="Immunoglobulin_dom"/>
</dbReference>
<evidence type="ECO:0000256" key="1">
    <source>
        <dbReference type="ARBA" id="ARBA00004251"/>
    </source>
</evidence>
<dbReference type="SMART" id="SM00060">
    <property type="entry name" value="FN3"/>
    <property type="match status" value="4"/>
</dbReference>
<comment type="subcellular location">
    <subcellularLocation>
        <location evidence="1">Cell membrane</location>
        <topology evidence="1">Single-pass type I membrane protein</topology>
    </subcellularLocation>
    <subcellularLocation>
        <location evidence="2">Cell projection</location>
        <location evidence="2">Growth cone</location>
    </subcellularLocation>
</comment>
<feature type="domain" description="Ig-like" evidence="18">
    <location>
        <begin position="138"/>
        <end position="225"/>
    </location>
</feature>
<reference evidence="20" key="1">
    <citation type="journal article" date="2023" name="Science">
        <title>Genome structures resolve the early diversification of teleost fishes.</title>
        <authorList>
            <person name="Parey E."/>
            <person name="Louis A."/>
            <person name="Montfort J."/>
            <person name="Bouchez O."/>
            <person name="Roques C."/>
            <person name="Iampietro C."/>
            <person name="Lluch J."/>
            <person name="Castinel A."/>
            <person name="Donnadieu C."/>
            <person name="Desvignes T."/>
            <person name="Floi Bucao C."/>
            <person name="Jouanno E."/>
            <person name="Wen M."/>
            <person name="Mejri S."/>
            <person name="Dirks R."/>
            <person name="Jansen H."/>
            <person name="Henkel C."/>
            <person name="Chen W.J."/>
            <person name="Zahm M."/>
            <person name="Cabau C."/>
            <person name="Klopp C."/>
            <person name="Thompson A.W."/>
            <person name="Robinson-Rechavi M."/>
            <person name="Braasch I."/>
            <person name="Lecointre G."/>
            <person name="Bobe J."/>
            <person name="Postlethwait J.H."/>
            <person name="Berthelot C."/>
            <person name="Roest Crollius H."/>
            <person name="Guiguen Y."/>
        </authorList>
    </citation>
    <scope>NUCLEOTIDE SEQUENCE</scope>
    <source>
        <strain evidence="20">WJC10195</strain>
    </source>
</reference>
<dbReference type="FunFam" id="2.60.40.10:FF:000028">
    <property type="entry name" value="Neuronal cell adhesion molecule"/>
    <property type="match status" value="1"/>
</dbReference>
<evidence type="ECO:0000256" key="6">
    <source>
        <dbReference type="ARBA" id="ARBA00022729"/>
    </source>
</evidence>
<comment type="function">
    <text evidence="15">Neural cell adhesion molecule involved in the dynamics of cell adhesion and in the generation of transmembrane signals at tyrosine kinase receptors. During brain development, critical in multiple processes, including neuronal migration, axonal growth and fasciculation, and synaptogenesis. In the mature brain, plays a role in the dynamics of neuronal structure and function, including synaptic plasticity.</text>
</comment>
<keyword evidence="4" id="KW-1003">Cell membrane</keyword>
<dbReference type="FunFam" id="2.60.40.10:FF:002563">
    <property type="entry name" value="Neural cell adhesion molecule L1"/>
    <property type="match status" value="1"/>
</dbReference>
<keyword evidence="9" id="KW-1133">Transmembrane helix</keyword>
<dbReference type="InterPro" id="IPR013783">
    <property type="entry name" value="Ig-like_fold"/>
</dbReference>
<feature type="domain" description="Fibronectin type-III" evidence="19">
    <location>
        <begin position="811"/>
        <end position="933"/>
    </location>
</feature>
<protein>
    <recommendedName>
        <fullName evidence="16">Neural cell adhesion molecule L1</fullName>
    </recommendedName>
</protein>
<keyword evidence="21" id="KW-1185">Reference proteome</keyword>
<dbReference type="GO" id="GO:0005886">
    <property type="term" value="C:plasma membrane"/>
    <property type="evidence" value="ECO:0007669"/>
    <property type="project" value="UniProtKB-SubCell"/>
</dbReference>
<dbReference type="Pfam" id="PF07679">
    <property type="entry name" value="I-set"/>
    <property type="match status" value="1"/>
</dbReference>
<feature type="domain" description="Fibronectin type-III" evidence="19">
    <location>
        <begin position="612"/>
        <end position="707"/>
    </location>
</feature>
<dbReference type="PRINTS" id="PR01832">
    <property type="entry name" value="VEGFRECEPTOR"/>
</dbReference>
<feature type="domain" description="Ig-like" evidence="18">
    <location>
        <begin position="426"/>
        <end position="513"/>
    </location>
</feature>
<evidence type="ECO:0000313" key="21">
    <source>
        <dbReference type="Proteomes" id="UP001152622"/>
    </source>
</evidence>
<dbReference type="SUPFAM" id="SSF49265">
    <property type="entry name" value="Fibronectin type III"/>
    <property type="match status" value="2"/>
</dbReference>
<keyword evidence="14" id="KW-0393">Immunoglobulin domain</keyword>
<feature type="domain" description="Ig-like" evidence="18">
    <location>
        <begin position="333"/>
        <end position="420"/>
    </location>
</feature>
<dbReference type="Proteomes" id="UP001152622">
    <property type="component" value="Chromosome 5"/>
</dbReference>
<evidence type="ECO:0000256" key="2">
    <source>
        <dbReference type="ARBA" id="ARBA00004624"/>
    </source>
</evidence>
<keyword evidence="5" id="KW-0812">Transmembrane</keyword>
<keyword evidence="11" id="KW-1015">Disulfide bond</keyword>
<feature type="region of interest" description="Disordered" evidence="17">
    <location>
        <begin position="693"/>
        <end position="721"/>
    </location>
</feature>
<sequence>MDRRLGRTVKSLYKENRAVSKASIRRLGDNVKGAVQQPPEITAQPKSYTAFPVDDITLDCDASGNPPPIFHWVRNGMQFDPTSDPRISMADNSGTFTVVSNEQAEQYQATYRCYASNELGTAVSNEVRLITESNPILPKEKKVQMKVEEGHSAVLNCNPPFSTVPPHIHWMDKKLKHIELSERLTTGLDGSLYFANVIANDSRSDYTCNAHYMGARTIIPKEAISMTVNPSKAVVRNRKPKLMRPSEDHSSHLALRGNSLVLECIPEGLPTPSVQWVRKDGTLSASRTTKENHGRWLSFENISENDAGEYECLATNSLGTATHSFTVSVEAAPHWTKQPESQMYAPGETVRLHCEANGIPTPNISWSINGNAISGIDQDNRRRVHGGTLILKDVEFSDTAVYQCQASNKHGTVLVNTYIHVIELHPQILTKDDVIYKVTEGQTAVLKCNTFGSPQPKLTWESLSWDSVLSNPRTSLLTSGVLQINNTAMEDGGQYTCSVVNSNLSITAQLQVFNRSVIVPFPEFLRVRSGESAVITCDARIDPQLKIEQRQWRKARQKLIESSDNNYRFEGASLIIKDVQSADEGKYTCEVMTSLDMANATVSIIVVDRPDPPKNLQVIKHQDNSLTLRWSPGHHHNSLILAFIVEIEEQRYGEGNWVEEKRVQGDVFHADLHLHPFCLYRFRVKAVNELGESDPTAPSELHEIPAAAPTGSPEDVRSDPAEPDTLVITWKEMDRQSFNGPGFKYKVMWKRQADKGAHWHHAEVDKPPFVVKEAGTYTPFMVKVQAVNDIGAGPALPEVTAHSGEDVPQAAPSKVHVERLESPDGLSSSVRVKWAPVPPETVRGRLLGYKIHLRWLGAQGNGVGHMKRGKRERREREREREQESRVLEVSGPKDEEVLQDLRLYSHYTLNITAFNSKGEGPHSDPHSFTTPEGKPGPPASLTFTSPNETSLTLHWTPPAQVNGVLIGYLLQYQEIDQSNDHSLLEETIPDAMVSDYTLWHLNPQSWSSLSQKESQCPINMYPSFLHQQRRAAHHLLKGRVAQFLELYQLRTVGSSKLDLEIKDLALEVLD</sequence>
<accession>A0A9Q1FHJ4</accession>
<evidence type="ECO:0000259" key="18">
    <source>
        <dbReference type="PROSITE" id="PS50835"/>
    </source>
</evidence>
<keyword evidence="6" id="KW-0732">Signal</keyword>
<dbReference type="InterPro" id="IPR036116">
    <property type="entry name" value="FN3_sf"/>
</dbReference>
<dbReference type="PANTHER" id="PTHR44170:SF36">
    <property type="entry name" value="L1 CELL ADHESION MOLECULE"/>
    <property type="match status" value="1"/>
</dbReference>
<evidence type="ECO:0000256" key="10">
    <source>
        <dbReference type="ARBA" id="ARBA00023136"/>
    </source>
</evidence>
<dbReference type="AlphaFoldDB" id="A0A9Q1FHJ4"/>
<dbReference type="InterPro" id="IPR003961">
    <property type="entry name" value="FN3_dom"/>
</dbReference>
<evidence type="ECO:0000256" key="12">
    <source>
        <dbReference type="ARBA" id="ARBA00023180"/>
    </source>
</evidence>
<dbReference type="Pfam" id="PF13927">
    <property type="entry name" value="Ig_3"/>
    <property type="match status" value="3"/>
</dbReference>
<dbReference type="InterPro" id="IPR013098">
    <property type="entry name" value="Ig_I-set"/>
</dbReference>
<dbReference type="FunFam" id="2.60.40.10:FF:000367">
    <property type="entry name" value="Neural cell adhesion molecule L1-like protein"/>
    <property type="match status" value="1"/>
</dbReference>
<feature type="domain" description="Ig-like" evidence="18">
    <location>
        <begin position="240"/>
        <end position="328"/>
    </location>
</feature>
<keyword evidence="7" id="KW-0677">Repeat</keyword>